<gene>
    <name evidence="2" type="ORF">SAMN04487905_101363</name>
</gene>
<protein>
    <submittedName>
        <fullName evidence="2">Uncharacterized protein</fullName>
    </submittedName>
</protein>
<name>A0A1H0P315_9ACTN</name>
<dbReference type="EMBL" id="FNJR01000001">
    <property type="protein sequence ID" value="SDO99229.1"/>
    <property type="molecule type" value="Genomic_DNA"/>
</dbReference>
<dbReference type="AlphaFoldDB" id="A0A1H0P315"/>
<reference evidence="3" key="1">
    <citation type="submission" date="2016-10" db="EMBL/GenBank/DDBJ databases">
        <authorList>
            <person name="Varghese N."/>
            <person name="Submissions S."/>
        </authorList>
    </citation>
    <scope>NUCLEOTIDE SEQUENCE [LARGE SCALE GENOMIC DNA]</scope>
    <source>
        <strain evidence="3">DSM 46732</strain>
    </source>
</reference>
<dbReference type="RefSeq" id="WP_092596681.1">
    <property type="nucleotide sequence ID" value="NZ_FNJR01000001.1"/>
</dbReference>
<dbReference type="InterPro" id="IPR046214">
    <property type="entry name" value="DUF6247"/>
</dbReference>
<proteinExistence type="predicted"/>
<dbReference type="Pfam" id="PF19760">
    <property type="entry name" value="DUF6247"/>
    <property type="match status" value="1"/>
</dbReference>
<keyword evidence="3" id="KW-1185">Reference proteome</keyword>
<organism evidence="2 3">
    <name type="scientific">Actinopolyspora xinjiangensis</name>
    <dbReference type="NCBI Taxonomy" id="405564"/>
    <lineage>
        <taxon>Bacteria</taxon>
        <taxon>Bacillati</taxon>
        <taxon>Actinomycetota</taxon>
        <taxon>Actinomycetes</taxon>
        <taxon>Actinopolysporales</taxon>
        <taxon>Actinopolysporaceae</taxon>
        <taxon>Actinopolyspora</taxon>
    </lineage>
</organism>
<evidence type="ECO:0000313" key="3">
    <source>
        <dbReference type="Proteomes" id="UP000199497"/>
    </source>
</evidence>
<dbReference type="Proteomes" id="UP000199497">
    <property type="component" value="Unassembled WGS sequence"/>
</dbReference>
<sequence length="131" mass="15426">MPGQVPDRTHWKIQGNVTRDAQLFRAVLEGEDRAEFEREFRQALTRVSEDFDTSHIDHVLNRWWGHAGMTAQPITDDERDAIERADRGDPSKFWTLDTDQTFWKRDENGDLWRSDENGTYRETESGLRTDD</sequence>
<evidence type="ECO:0000256" key="1">
    <source>
        <dbReference type="SAM" id="MobiDB-lite"/>
    </source>
</evidence>
<feature type="region of interest" description="Disordered" evidence="1">
    <location>
        <begin position="107"/>
        <end position="131"/>
    </location>
</feature>
<accession>A0A1H0P315</accession>
<evidence type="ECO:0000313" key="2">
    <source>
        <dbReference type="EMBL" id="SDO99229.1"/>
    </source>
</evidence>
<dbReference type="OrthoDB" id="5195362at2"/>